<reference evidence="1 2" key="1">
    <citation type="journal article" date="2012" name="Nucleic Acids Res.">
        <title>Sequencing of the smallest Apicomplexan genome from the human pathogen Babesia microti.</title>
        <authorList>
            <person name="Cornillot E."/>
            <person name="Hadj-Kaddour K."/>
            <person name="Dassouli A."/>
            <person name="Noel B."/>
            <person name="Ranwez V."/>
            <person name="Vacherie B."/>
            <person name="Augagneur Y."/>
            <person name="Bres V."/>
            <person name="Duclos A."/>
            <person name="Randazzo S."/>
            <person name="Carcy B."/>
            <person name="Debierre-Grockiego F."/>
            <person name="Delbecq S."/>
            <person name="Moubri-Menage K."/>
            <person name="Shams-Eldin H."/>
            <person name="Usmani-Brown S."/>
            <person name="Bringaud F."/>
            <person name="Wincker P."/>
            <person name="Vivares C.P."/>
            <person name="Schwarz R.T."/>
            <person name="Schetters T.P."/>
            <person name="Krause P.J."/>
            <person name="Gorenflot A."/>
            <person name="Berry V."/>
            <person name="Barbe V."/>
            <person name="Ben Mamoun C."/>
        </authorList>
    </citation>
    <scope>NUCLEOTIDE SEQUENCE [LARGE SCALE GENOMIC DNA]</scope>
    <source>
        <strain evidence="1 2">RI</strain>
    </source>
</reference>
<evidence type="ECO:0000313" key="2">
    <source>
        <dbReference type="Proteomes" id="UP000002899"/>
    </source>
</evidence>
<dbReference type="EMBL" id="FO082871">
    <property type="protein sequence ID" value="SIO73466.1"/>
    <property type="molecule type" value="Genomic_DNA"/>
</dbReference>
<reference evidence="1 2" key="2">
    <citation type="journal article" date="2013" name="PLoS ONE">
        <title>Whole genome mapping and re-organization of the nuclear and mitochondrial genomes of Babesia microti isolates.</title>
        <authorList>
            <person name="Cornillot E."/>
            <person name="Dassouli A."/>
            <person name="Garg A."/>
            <person name="Pachikara N."/>
            <person name="Randazzo S."/>
            <person name="Depoix D."/>
            <person name="Carcy B."/>
            <person name="Delbecq S."/>
            <person name="Frutos R."/>
            <person name="Silva J.C."/>
            <person name="Sutton R."/>
            <person name="Krause P.J."/>
            <person name="Mamoun C.B."/>
        </authorList>
    </citation>
    <scope>NUCLEOTIDE SEQUENCE [LARGE SCALE GENOMIC DNA]</scope>
    <source>
        <strain evidence="1 2">RI</strain>
    </source>
</reference>
<organism evidence="1 2">
    <name type="scientific">Babesia microti (strain RI)</name>
    <dbReference type="NCBI Taxonomy" id="1133968"/>
    <lineage>
        <taxon>Eukaryota</taxon>
        <taxon>Sar</taxon>
        <taxon>Alveolata</taxon>
        <taxon>Apicomplexa</taxon>
        <taxon>Aconoidasida</taxon>
        <taxon>Piroplasmida</taxon>
        <taxon>Babesiidae</taxon>
        <taxon>Babesia</taxon>
    </lineage>
</organism>
<evidence type="ECO:0000313" key="1">
    <source>
        <dbReference type="EMBL" id="SIO73466.1"/>
    </source>
</evidence>
<accession>A0A1N6LX67</accession>
<dbReference type="AlphaFoldDB" id="A0A1N6LX67"/>
<dbReference type="VEuPathDB" id="PiroplasmaDB:BMR1_01G03320"/>
<proteinExistence type="predicted"/>
<sequence>MDTRFGIFQQQKDTNVFLSQSASNDYMHSKGKNSTLPYYFLLFTNPYEIHFRPFIATDWLMLENYQIPSPPQFLNIPSQALTSTLHPLDRFQLALKLINVYKDTLTGILGSATITSSKSAKRIAMLSSLVKVLTYKIEQSLNQITYERLNANFCTTSPLYDYYRNHFDVYMDLWIKHVKSMPHTMYCWKNASSLLTEYDMLSEDTMKLLPLSRHVVKMALDKLDFENIDFSTSLKTSTEDDGMSASFTDIRKCTSFCANNLADILQEFATEENVNALFEHRRKHRDERRLHLESLQSMVNIAVSKYHQAFTLLDQKKRELNKISSECLDALFPTSDPKDIAKEIIENFEKLKFR</sequence>
<reference evidence="1 2" key="3">
    <citation type="journal article" date="2016" name="Sci. Rep.">
        <title>Genome-wide diversity and gene expression profiling of Babesia microti isolates identify polymorphic genes that mediate host-pathogen interactions.</title>
        <authorList>
            <person name="Silva J.C."/>
            <person name="Cornillot E."/>
            <person name="McCracken C."/>
            <person name="Usmani-Brown S."/>
            <person name="Dwivedi A."/>
            <person name="Ifeonu O.O."/>
            <person name="Crabtree J."/>
            <person name="Gotia H.T."/>
            <person name="Virji A.Z."/>
            <person name="Reynes C."/>
            <person name="Colinge J."/>
            <person name="Kumar V."/>
            <person name="Lawres L."/>
            <person name="Pazzi J.E."/>
            <person name="Pablo J.V."/>
            <person name="Hung C."/>
            <person name="Brancato J."/>
            <person name="Kumari P."/>
            <person name="Orvis J."/>
            <person name="Tretina K."/>
            <person name="Chibucos M."/>
            <person name="Ott S."/>
            <person name="Sadzewicz L."/>
            <person name="Sengamalay N."/>
            <person name="Shetty A.C."/>
            <person name="Su Q."/>
            <person name="Tallon L."/>
            <person name="Fraser C.M."/>
            <person name="Frutos R."/>
            <person name="Molina D.M."/>
            <person name="Krause P.J."/>
            <person name="Ben Mamoun C."/>
        </authorList>
    </citation>
    <scope>NUCLEOTIDE SEQUENCE [LARGE SCALE GENOMIC DNA]</scope>
    <source>
        <strain evidence="1 2">RI</strain>
    </source>
</reference>
<protein>
    <submittedName>
        <fullName evidence="1">Uncharacterized protein</fullName>
    </submittedName>
</protein>
<dbReference type="KEGG" id="bmic:BMR1_01G03320"/>
<dbReference type="RefSeq" id="XP_021337562.1">
    <property type="nucleotide sequence ID" value="XM_021482981.1"/>
</dbReference>
<keyword evidence="2" id="KW-1185">Reference proteome</keyword>
<dbReference type="Proteomes" id="UP000002899">
    <property type="component" value="Chromosome I"/>
</dbReference>
<name>A0A1N6LX67_BABMR</name>
<dbReference type="GeneID" id="24423743"/>
<gene>
    <name evidence="1" type="ORF">BMR1_01G03320</name>
</gene>